<protein>
    <submittedName>
        <fullName evidence="1">Uncharacterized protein</fullName>
    </submittedName>
</protein>
<organism evidence="1">
    <name type="scientific">Papilio polytes</name>
    <name type="common">Common mormon</name>
    <name type="synonym">Swallowtail butterfly</name>
    <dbReference type="NCBI Taxonomy" id="76194"/>
    <lineage>
        <taxon>Eukaryota</taxon>
        <taxon>Metazoa</taxon>
        <taxon>Ecdysozoa</taxon>
        <taxon>Arthropoda</taxon>
        <taxon>Hexapoda</taxon>
        <taxon>Insecta</taxon>
        <taxon>Pterygota</taxon>
        <taxon>Neoptera</taxon>
        <taxon>Endopterygota</taxon>
        <taxon>Lepidoptera</taxon>
        <taxon>Glossata</taxon>
        <taxon>Ditrysia</taxon>
        <taxon>Papilionoidea</taxon>
        <taxon>Papilionidae</taxon>
        <taxon>Papilioninae</taxon>
        <taxon>Papilio</taxon>
    </lineage>
</organism>
<dbReference type="EMBL" id="AK402726">
    <property type="protein sequence ID" value="BAM19348.1"/>
    <property type="molecule type" value="mRNA"/>
</dbReference>
<proteinExistence type="evidence at transcript level"/>
<name>I4DN58_PAPPL</name>
<evidence type="ECO:0000313" key="1">
    <source>
        <dbReference type="EMBL" id="BAM19348.1"/>
    </source>
</evidence>
<accession>I4DN58</accession>
<sequence>MKNTVKNYCTSCYLYSSSNYYYALWRAMVSATLRLARILREDRSWITPANPAL</sequence>
<reference evidence="1" key="1">
    <citation type="journal article" date="2012" name="BMC Biol.">
        <title>Comprehensive microarray-based analysis for stage-specific larval camouflage pattern-associated genes in the swallowtail butterfly, Papilio xuthus.</title>
        <authorList>
            <person name="Futahashi R."/>
            <person name="Shirataki H."/>
            <person name="Narita T."/>
            <person name="Mita K."/>
            <person name="Fujiwara H."/>
        </authorList>
    </citation>
    <scope>NUCLEOTIDE SEQUENCE</scope>
    <source>
        <tissue evidence="1">Epidermis</tissue>
    </source>
</reference>
<dbReference type="AlphaFoldDB" id="I4DN58"/>